<feature type="non-terminal residue" evidence="3">
    <location>
        <position position="251"/>
    </location>
</feature>
<protein>
    <recommendedName>
        <fullName evidence="2">Ty3 transposon capsid-like protein domain-containing protein</fullName>
    </recommendedName>
</protein>
<evidence type="ECO:0000313" key="3">
    <source>
        <dbReference type="EMBL" id="KAG5462772.1"/>
    </source>
</evidence>
<feature type="coiled-coil region" evidence="1">
    <location>
        <begin position="23"/>
        <end position="50"/>
    </location>
</feature>
<evidence type="ECO:0000256" key="1">
    <source>
        <dbReference type="SAM" id="Coils"/>
    </source>
</evidence>
<comment type="caution">
    <text evidence="3">The sequence shown here is derived from an EMBL/GenBank/DDBJ whole genome shotgun (WGS) entry which is preliminary data.</text>
</comment>
<keyword evidence="4" id="KW-1185">Reference proteome</keyword>
<evidence type="ECO:0000259" key="2">
    <source>
        <dbReference type="Pfam" id="PF19259"/>
    </source>
</evidence>
<dbReference type="InterPro" id="IPR045358">
    <property type="entry name" value="Ty3_capsid"/>
</dbReference>
<sequence length="251" mass="27722">MTRNSTPTSPVASAAGPTILQTKADYQMAIRQLEARLAEVMAQRDHLLQATFAATTAAEDSARKPSEFNGANRTPHHVRNFLAQFEQYADYARINSSARVAAVGALLADEAAAWFQSLAGSMSNFTEFRCLFFCRWGDPLEEENVRRRLASIQQTGSAHLYTEEFSRIALLLPDLTESDKFFAYKLGLSDGLQRNLRVMSVASLEDAISTSGSPPGAMVTLAVFKKMLAMGERLTGKRLLVRRTDRGGEYM</sequence>
<accession>A0A8H8DM10</accession>
<dbReference type="Proteomes" id="UP000673691">
    <property type="component" value="Unassembled WGS sequence"/>
</dbReference>
<dbReference type="EMBL" id="JAEFCI010001633">
    <property type="protein sequence ID" value="KAG5462772.1"/>
    <property type="molecule type" value="Genomic_DNA"/>
</dbReference>
<dbReference type="AlphaFoldDB" id="A0A8H8DM10"/>
<dbReference type="Pfam" id="PF19259">
    <property type="entry name" value="Ty3_capsid"/>
    <property type="match status" value="1"/>
</dbReference>
<keyword evidence="1" id="KW-0175">Coiled coil</keyword>
<gene>
    <name evidence="3" type="ORF">BJ554DRAFT_3611</name>
</gene>
<name>A0A8H8DM10_9FUNG</name>
<evidence type="ECO:0000313" key="4">
    <source>
        <dbReference type="Proteomes" id="UP000673691"/>
    </source>
</evidence>
<feature type="domain" description="Ty3 transposon capsid-like protein" evidence="2">
    <location>
        <begin position="55"/>
        <end position="210"/>
    </location>
</feature>
<proteinExistence type="predicted"/>
<organism evidence="3 4">
    <name type="scientific">Olpidium bornovanus</name>
    <dbReference type="NCBI Taxonomy" id="278681"/>
    <lineage>
        <taxon>Eukaryota</taxon>
        <taxon>Fungi</taxon>
        <taxon>Fungi incertae sedis</taxon>
        <taxon>Olpidiomycota</taxon>
        <taxon>Olpidiomycotina</taxon>
        <taxon>Olpidiomycetes</taxon>
        <taxon>Olpidiales</taxon>
        <taxon>Olpidiaceae</taxon>
        <taxon>Olpidium</taxon>
    </lineage>
</organism>
<reference evidence="3 4" key="1">
    <citation type="journal article" name="Sci. Rep.">
        <title>Genome-scale phylogenetic analyses confirm Olpidium as the closest living zoosporic fungus to the non-flagellated, terrestrial fungi.</title>
        <authorList>
            <person name="Chang Y."/>
            <person name="Rochon D."/>
            <person name="Sekimoto S."/>
            <person name="Wang Y."/>
            <person name="Chovatia M."/>
            <person name="Sandor L."/>
            <person name="Salamov A."/>
            <person name="Grigoriev I.V."/>
            <person name="Stajich J.E."/>
            <person name="Spatafora J.W."/>
        </authorList>
    </citation>
    <scope>NUCLEOTIDE SEQUENCE [LARGE SCALE GENOMIC DNA]</scope>
    <source>
        <strain evidence="3">S191</strain>
    </source>
</reference>